<reference evidence="7" key="2">
    <citation type="submission" date="2025-08" db="UniProtKB">
        <authorList>
            <consortium name="Ensembl"/>
        </authorList>
    </citation>
    <scope>IDENTIFICATION</scope>
</reference>
<keyword evidence="5" id="KW-0472">Membrane</keyword>
<feature type="compositionally biased region" description="Polar residues" evidence="6">
    <location>
        <begin position="196"/>
        <end position="205"/>
    </location>
</feature>
<evidence type="ECO:0000313" key="7">
    <source>
        <dbReference type="Ensembl" id="ENSPPYP00000029981.1"/>
    </source>
</evidence>
<reference evidence="7" key="3">
    <citation type="submission" date="2025-09" db="UniProtKB">
        <authorList>
            <consortium name="Ensembl"/>
        </authorList>
    </citation>
    <scope>IDENTIFICATION</scope>
</reference>
<feature type="compositionally biased region" description="Low complexity" evidence="6">
    <location>
        <begin position="170"/>
        <end position="181"/>
    </location>
</feature>
<reference evidence="7 8" key="1">
    <citation type="submission" date="2008-02" db="EMBL/GenBank/DDBJ databases">
        <title>A 6x draft sequence assembly of the Pongo pygmaeus abelii genome.</title>
        <authorList>
            <person name="Wilson R.K."/>
            <person name="Mardis E."/>
        </authorList>
    </citation>
    <scope>NUCLEOTIDE SEQUENCE [LARGE SCALE GENOMIC DNA]</scope>
</reference>
<sequence length="310" mass="32499">TSEQAPLSVPEDSRQGRLTSLDEESAGETGDRPTFPKAKVLNSEDRYSARNAGSRRRQNTGPEGRGLRVSRASRPSPDLIGWWREEGGETPGGGARRPAGGSHGGAQGAKGRERASERRACAIGTRPAGDCWEGRTLRETVFQLHILRGRLRSRDCPGLCRPPLPPRPPQLSSAPARSLRPAPALALAATPAEIMNQTDKNQQEIPSYLNDEPPEGSMKDHPQQQPGMLSRVTGGIFSVTKGAVGATIGGVAWIGGKSLEVTKTAVTTVPSMGIGLVKGGVSAVAGGVTAVGSAVVNKVPLTGKKKDKSD</sequence>
<dbReference type="AlphaFoldDB" id="A0A8I5T6Y0"/>
<feature type="compositionally biased region" description="Gly residues" evidence="6">
    <location>
        <begin position="89"/>
        <end position="108"/>
    </location>
</feature>
<name>A0A8I5T6Y0_PONAB</name>
<evidence type="ECO:0000256" key="6">
    <source>
        <dbReference type="SAM" id="MobiDB-lite"/>
    </source>
</evidence>
<protein>
    <recommendedName>
        <fullName evidence="9">Transmembrane protein 263</fullName>
    </recommendedName>
</protein>
<organism evidence="7 8">
    <name type="scientific">Pongo abelii</name>
    <name type="common">Sumatran orangutan</name>
    <name type="synonym">Pongo pygmaeus abelii</name>
    <dbReference type="NCBI Taxonomy" id="9601"/>
    <lineage>
        <taxon>Eukaryota</taxon>
        <taxon>Metazoa</taxon>
        <taxon>Chordata</taxon>
        <taxon>Craniata</taxon>
        <taxon>Vertebrata</taxon>
        <taxon>Euteleostomi</taxon>
        <taxon>Mammalia</taxon>
        <taxon>Eutheria</taxon>
        <taxon>Euarchontoglires</taxon>
        <taxon>Primates</taxon>
        <taxon>Haplorrhini</taxon>
        <taxon>Catarrhini</taxon>
        <taxon>Hominidae</taxon>
        <taxon>Pongo</taxon>
    </lineage>
</organism>
<dbReference type="Pfam" id="PF15475">
    <property type="entry name" value="UPF0444"/>
    <property type="match status" value="1"/>
</dbReference>
<evidence type="ECO:0000256" key="3">
    <source>
        <dbReference type="ARBA" id="ARBA00022692"/>
    </source>
</evidence>
<evidence type="ECO:0000256" key="1">
    <source>
        <dbReference type="ARBA" id="ARBA00004141"/>
    </source>
</evidence>
<dbReference type="GeneTree" id="ENSGT00390000013899"/>
<accession>A0A8I5T6Y0</accession>
<evidence type="ECO:0008006" key="9">
    <source>
        <dbReference type="Google" id="ProtNLM"/>
    </source>
</evidence>
<feature type="compositionally biased region" description="Pro residues" evidence="6">
    <location>
        <begin position="160"/>
        <end position="169"/>
    </location>
</feature>
<dbReference type="PANTHER" id="PTHR31443">
    <property type="match status" value="1"/>
</dbReference>
<feature type="region of interest" description="Disordered" evidence="6">
    <location>
        <begin position="1"/>
        <end position="119"/>
    </location>
</feature>
<evidence type="ECO:0000313" key="8">
    <source>
        <dbReference type="Proteomes" id="UP000001595"/>
    </source>
</evidence>
<keyword evidence="4" id="KW-1133">Transmembrane helix</keyword>
<comment type="similarity">
    <text evidence="2">Belongs to the TMEM263 family.</text>
</comment>
<dbReference type="InterPro" id="IPR028153">
    <property type="entry name" value="UPF0444"/>
</dbReference>
<evidence type="ECO:0000256" key="4">
    <source>
        <dbReference type="ARBA" id="ARBA00022989"/>
    </source>
</evidence>
<dbReference type="Ensembl" id="ENSPPYT00000040415.1">
    <property type="protein sequence ID" value="ENSPPYP00000029981.1"/>
    <property type="gene ID" value="ENSPPYG00000039866.1"/>
</dbReference>
<evidence type="ECO:0000256" key="2">
    <source>
        <dbReference type="ARBA" id="ARBA00008411"/>
    </source>
</evidence>
<dbReference type="Proteomes" id="UP000001595">
    <property type="component" value="Chromosome 12"/>
</dbReference>
<proteinExistence type="inferred from homology"/>
<feature type="compositionally biased region" description="Basic and acidic residues" evidence="6">
    <location>
        <begin position="110"/>
        <end position="119"/>
    </location>
</feature>
<feature type="region of interest" description="Disordered" evidence="6">
    <location>
        <begin position="196"/>
        <end position="229"/>
    </location>
</feature>
<evidence type="ECO:0000256" key="5">
    <source>
        <dbReference type="ARBA" id="ARBA00023136"/>
    </source>
</evidence>
<dbReference type="OMA" id="CWEGRTL"/>
<dbReference type="GO" id="GO:0016020">
    <property type="term" value="C:membrane"/>
    <property type="evidence" value="ECO:0007669"/>
    <property type="project" value="UniProtKB-SubCell"/>
</dbReference>
<feature type="region of interest" description="Disordered" evidence="6">
    <location>
        <begin position="155"/>
        <end position="181"/>
    </location>
</feature>
<keyword evidence="3" id="KW-0812">Transmembrane</keyword>
<keyword evidence="8" id="KW-1185">Reference proteome</keyword>
<comment type="subcellular location">
    <subcellularLocation>
        <location evidence="1">Membrane</location>
        <topology evidence="1">Multi-pass membrane protein</topology>
    </subcellularLocation>
</comment>